<dbReference type="EMBL" id="HE804045">
    <property type="protein sequence ID" value="CCH35570.1"/>
    <property type="molecule type" value="Genomic_DNA"/>
</dbReference>
<reference evidence="1 2" key="1">
    <citation type="journal article" date="2012" name="BMC Genomics">
        <title>Complete genome sequence of Saccharothrix espanaensis DSM 44229T and comparison to the other completely sequenced Pseudonocardiaceae.</title>
        <authorList>
            <person name="Strobel T."/>
            <person name="Al-Dilaimi A."/>
            <person name="Blom J."/>
            <person name="Gessner A."/>
            <person name="Kalinowski J."/>
            <person name="Luzhetska M."/>
            <person name="Puhler A."/>
            <person name="Szczepanowski R."/>
            <person name="Bechthold A."/>
            <person name="Ruckert C."/>
        </authorList>
    </citation>
    <scope>NUCLEOTIDE SEQUENCE [LARGE SCALE GENOMIC DNA]</scope>
    <source>
        <strain evidence="2">ATCC 51144 / DSM 44229 / JCM 9112 / NBRC 15066 / NRRL 15764</strain>
    </source>
</reference>
<dbReference type="HOGENOM" id="CLU_3029744_0_0_11"/>
<sequence length="55" mass="5808">MTEPAIVPAADRRAARDLLPARDLTRPGPAPLSLAEAAAKIDAEYRAALKLLGEI</sequence>
<dbReference type="STRING" id="1179773.BN6_83540"/>
<protein>
    <submittedName>
        <fullName evidence="1">Uncharacterized protein</fullName>
    </submittedName>
</protein>
<name>K0K5M3_SACES</name>
<dbReference type="PATRIC" id="fig|1179773.3.peg.8433"/>
<dbReference type="KEGG" id="sesp:BN6_83540"/>
<evidence type="ECO:0000313" key="2">
    <source>
        <dbReference type="Proteomes" id="UP000006281"/>
    </source>
</evidence>
<accession>K0K5M3</accession>
<dbReference type="Proteomes" id="UP000006281">
    <property type="component" value="Chromosome"/>
</dbReference>
<organism evidence="1 2">
    <name type="scientific">Saccharothrix espanaensis (strain ATCC 51144 / DSM 44229 / JCM 9112 / NBRC 15066 / NRRL 15764)</name>
    <dbReference type="NCBI Taxonomy" id="1179773"/>
    <lineage>
        <taxon>Bacteria</taxon>
        <taxon>Bacillati</taxon>
        <taxon>Actinomycetota</taxon>
        <taxon>Actinomycetes</taxon>
        <taxon>Pseudonocardiales</taxon>
        <taxon>Pseudonocardiaceae</taxon>
        <taxon>Saccharothrix</taxon>
    </lineage>
</organism>
<gene>
    <name evidence="1" type="ordered locus">BN6_83540</name>
</gene>
<proteinExistence type="predicted"/>
<dbReference type="RefSeq" id="WP_015105677.1">
    <property type="nucleotide sequence ID" value="NC_019673.1"/>
</dbReference>
<evidence type="ECO:0000313" key="1">
    <source>
        <dbReference type="EMBL" id="CCH35570.1"/>
    </source>
</evidence>
<dbReference type="AlphaFoldDB" id="K0K5M3"/>
<keyword evidence="2" id="KW-1185">Reference proteome</keyword>